<accession>A0A7L4ZXH9</accession>
<evidence type="ECO:0000313" key="1">
    <source>
        <dbReference type="EMBL" id="KAA9332115.1"/>
    </source>
</evidence>
<gene>
    <name evidence="1" type="ORF">F0P96_11545</name>
</gene>
<dbReference type="AlphaFoldDB" id="A0A7L4ZXH9"/>
<keyword evidence="2" id="KW-1185">Reference proteome</keyword>
<sequence length="245" mass="26742">MKHLLYSLAAAALTTSCTVYAPMQPVMPLVESQGQVEVGASVQPTGRLEATAAYSPVQHVVVTGAGTLGLKVEPNNYLKTRQAELGLGTYWNLGPRWLLSTTGGVGAAFADRRYQFIGVEQFSGNYRKVFGQVGLAHHFADASTVGLTYRLARVQFDNIVDRPLNTVPAFSLLRHEASAFYRQEVGKGFGTWYMQGTMGLSISNLKAPSHTDTFDPVKDQQWYSAGVPAPFVSLGVVWRLPQKSR</sequence>
<evidence type="ECO:0000313" key="2">
    <source>
        <dbReference type="Proteomes" id="UP000326380"/>
    </source>
</evidence>
<dbReference type="EMBL" id="VTWU01000004">
    <property type="protein sequence ID" value="KAA9332115.1"/>
    <property type="molecule type" value="Genomic_DNA"/>
</dbReference>
<name>A0A7L4ZXH9_9BACT</name>
<reference evidence="1 2" key="1">
    <citation type="submission" date="2019-09" db="EMBL/GenBank/DDBJ databases">
        <title>Genome sequence of Hymenobacter sp. M3.</title>
        <authorList>
            <person name="Srinivasan S."/>
        </authorList>
    </citation>
    <scope>NUCLEOTIDE SEQUENCE [LARGE SCALE GENOMIC DNA]</scope>
    <source>
        <strain evidence="1 2">M3</strain>
    </source>
</reference>
<organism evidence="1 2">
    <name type="scientific">Hymenobacter busanensis</name>
    <dbReference type="NCBI Taxonomy" id="2607656"/>
    <lineage>
        <taxon>Bacteria</taxon>
        <taxon>Pseudomonadati</taxon>
        <taxon>Bacteroidota</taxon>
        <taxon>Cytophagia</taxon>
        <taxon>Cytophagales</taxon>
        <taxon>Hymenobacteraceae</taxon>
        <taxon>Hymenobacter</taxon>
    </lineage>
</organism>
<comment type="caution">
    <text evidence="1">The sequence shown here is derived from an EMBL/GenBank/DDBJ whole genome shotgun (WGS) entry which is preliminary data.</text>
</comment>
<dbReference type="Proteomes" id="UP000326380">
    <property type="component" value="Unassembled WGS sequence"/>
</dbReference>
<proteinExistence type="predicted"/>
<protein>
    <submittedName>
        <fullName evidence="1">Uncharacterized protein</fullName>
    </submittedName>
</protein>
<dbReference type="PROSITE" id="PS51257">
    <property type="entry name" value="PROKAR_LIPOPROTEIN"/>
    <property type="match status" value="1"/>
</dbReference>
<dbReference type="RefSeq" id="WP_151079048.1">
    <property type="nucleotide sequence ID" value="NZ_CP047647.1"/>
</dbReference>